<evidence type="ECO:0000313" key="2">
    <source>
        <dbReference type="EMBL" id="ACG25757.1"/>
    </source>
</evidence>
<dbReference type="EMBL" id="EU953639">
    <property type="protein sequence ID" value="ACG25757.1"/>
    <property type="molecule type" value="mRNA"/>
</dbReference>
<accession>B6SLM4</accession>
<reference evidence="2" key="1">
    <citation type="journal article" date="2009" name="Plant Mol. Biol.">
        <title>Insights into corn genes derived from large-scale cDNA sequencing.</title>
        <authorList>
            <person name="Alexandrov N.N."/>
            <person name="Brover V.V."/>
            <person name="Freidin S."/>
            <person name="Troukhan M.E."/>
            <person name="Tatarinova T.V."/>
            <person name="Zhang H."/>
            <person name="Swaller T.J."/>
            <person name="Lu Y.P."/>
            <person name="Bouck J."/>
            <person name="Flavell R.B."/>
            <person name="Feldmann K.A."/>
        </authorList>
    </citation>
    <scope>NUCLEOTIDE SEQUENCE</scope>
</reference>
<dbReference type="AlphaFoldDB" id="B6SLM4"/>
<organism evidence="2">
    <name type="scientific">Zea mays</name>
    <name type="common">Maize</name>
    <dbReference type="NCBI Taxonomy" id="4577"/>
    <lineage>
        <taxon>Eukaryota</taxon>
        <taxon>Viridiplantae</taxon>
        <taxon>Streptophyta</taxon>
        <taxon>Embryophyta</taxon>
        <taxon>Tracheophyta</taxon>
        <taxon>Spermatophyta</taxon>
        <taxon>Magnoliopsida</taxon>
        <taxon>Liliopsida</taxon>
        <taxon>Poales</taxon>
        <taxon>Poaceae</taxon>
        <taxon>PACMAD clade</taxon>
        <taxon>Panicoideae</taxon>
        <taxon>Andropogonodae</taxon>
        <taxon>Andropogoneae</taxon>
        <taxon>Tripsacinae</taxon>
        <taxon>Zea</taxon>
    </lineage>
</organism>
<keyword evidence="1" id="KW-1133">Transmembrane helix</keyword>
<keyword evidence="1" id="KW-0472">Membrane</keyword>
<sequence>MEAPGAFVLHLLKCVLVSGGVAAFLALVHLSPITTASCVIWIQWKHLRPSLE</sequence>
<name>B6SLM4_MAIZE</name>
<feature type="transmembrane region" description="Helical" evidence="1">
    <location>
        <begin position="20"/>
        <end position="42"/>
    </location>
</feature>
<evidence type="ECO:0000256" key="1">
    <source>
        <dbReference type="SAM" id="Phobius"/>
    </source>
</evidence>
<protein>
    <submittedName>
        <fullName evidence="2">Uncharacterized protein</fullName>
    </submittedName>
</protein>
<proteinExistence type="evidence at transcript level"/>
<keyword evidence="1" id="KW-0812">Transmembrane</keyword>